<accession>A0ACC2ABU3</accession>
<organism evidence="1 2">
    <name type="scientific">Diphasiastrum complanatum</name>
    <name type="common">Issler's clubmoss</name>
    <name type="synonym">Lycopodium complanatum</name>
    <dbReference type="NCBI Taxonomy" id="34168"/>
    <lineage>
        <taxon>Eukaryota</taxon>
        <taxon>Viridiplantae</taxon>
        <taxon>Streptophyta</taxon>
        <taxon>Embryophyta</taxon>
        <taxon>Tracheophyta</taxon>
        <taxon>Lycopodiopsida</taxon>
        <taxon>Lycopodiales</taxon>
        <taxon>Lycopodiaceae</taxon>
        <taxon>Lycopodioideae</taxon>
        <taxon>Diphasiastrum</taxon>
    </lineage>
</organism>
<evidence type="ECO:0000313" key="2">
    <source>
        <dbReference type="Proteomes" id="UP001162992"/>
    </source>
</evidence>
<protein>
    <submittedName>
        <fullName evidence="1">Uncharacterized protein</fullName>
    </submittedName>
</protein>
<dbReference type="EMBL" id="CM055114">
    <property type="protein sequence ID" value="KAJ7514988.1"/>
    <property type="molecule type" value="Genomic_DNA"/>
</dbReference>
<dbReference type="Proteomes" id="UP001162992">
    <property type="component" value="Chromosome 23"/>
</dbReference>
<comment type="caution">
    <text evidence="1">The sequence shown here is derived from an EMBL/GenBank/DDBJ whole genome shotgun (WGS) entry which is preliminary data.</text>
</comment>
<name>A0ACC2ABU3_DIPCM</name>
<proteinExistence type="predicted"/>
<sequence>MAAEKPQIIQAEPVKTLIDRLRSDLATLLILGPAQLNFVLIFVLPIALIIPFTFPVAILVVAFLVIVMFIDVQYNSTVGKRVSQFILQNAIRHFPIKLVIEDPDAFDEKRSYVFAGEPHTIFPLGIISLLENSNMFCVKNIRILVGSTAIGSPIMRQIWTWMGADSVSREVFRKLLNRGTSVIVIPGGVQECLHMRPGCEVAFLKKRFGFVRIAIQEGSPVVPTFIFNQTKIYSYIKLGYGEWYNKFSRKVGLAPLWMWGSYLSIIPHRTPLYIAVGKPIEVKKIENPSHEEIAEVHAKYLKAFEELFEKHKEASGNKNTILEIY</sequence>
<evidence type="ECO:0000313" key="1">
    <source>
        <dbReference type="EMBL" id="KAJ7514988.1"/>
    </source>
</evidence>
<keyword evidence="2" id="KW-1185">Reference proteome</keyword>
<reference evidence="2" key="1">
    <citation type="journal article" date="2024" name="Proc. Natl. Acad. Sci. U.S.A.">
        <title>Extraordinary preservation of gene collinearity over three hundred million years revealed in homosporous lycophytes.</title>
        <authorList>
            <person name="Li C."/>
            <person name="Wickell D."/>
            <person name="Kuo L.Y."/>
            <person name="Chen X."/>
            <person name="Nie B."/>
            <person name="Liao X."/>
            <person name="Peng D."/>
            <person name="Ji J."/>
            <person name="Jenkins J."/>
            <person name="Williams M."/>
            <person name="Shu S."/>
            <person name="Plott C."/>
            <person name="Barry K."/>
            <person name="Rajasekar S."/>
            <person name="Grimwood J."/>
            <person name="Han X."/>
            <person name="Sun S."/>
            <person name="Hou Z."/>
            <person name="He W."/>
            <person name="Dai G."/>
            <person name="Sun C."/>
            <person name="Schmutz J."/>
            <person name="Leebens-Mack J.H."/>
            <person name="Li F.W."/>
            <person name="Wang L."/>
        </authorList>
    </citation>
    <scope>NUCLEOTIDE SEQUENCE [LARGE SCALE GENOMIC DNA]</scope>
    <source>
        <strain evidence="2">cv. PW_Plant_1</strain>
    </source>
</reference>
<gene>
    <name evidence="1" type="ORF">O6H91_23G067600</name>
</gene>